<evidence type="ECO:0000259" key="2">
    <source>
        <dbReference type="PROSITE" id="PS51502"/>
    </source>
</evidence>
<evidence type="ECO:0000256" key="1">
    <source>
        <dbReference type="ARBA" id="ARBA00011738"/>
    </source>
</evidence>
<sequence>MGGLFLKRRDNEGPQAKVSSLPLYKKGMGELAEHADIEKVTNMSSTKPKAVKHTLFVKFKDDVTREQIEKIVNDFTQLVSQVEPLKSLHWGTNLGIHDLNFGYTHAFETTFDDLEGLQEYLDSPIVNKFAEGFLPTMAQQFVMDYELY</sequence>
<accession>A0A835MRX8</accession>
<dbReference type="PANTHER" id="PTHR33178">
    <property type="match status" value="1"/>
</dbReference>
<feature type="domain" description="Stress-response A/B barrel" evidence="2">
    <location>
        <begin position="51"/>
        <end position="145"/>
    </location>
</feature>
<name>A0A835MRX8_9ROSI</name>
<dbReference type="Gene3D" id="3.30.70.100">
    <property type="match status" value="1"/>
</dbReference>
<reference evidence="3 4" key="1">
    <citation type="submission" date="2020-10" db="EMBL/GenBank/DDBJ databases">
        <title>Plant Genome Project.</title>
        <authorList>
            <person name="Zhang R.-G."/>
        </authorList>
    </citation>
    <scope>NUCLEOTIDE SEQUENCE [LARGE SCALE GENOMIC DNA]</scope>
    <source>
        <strain evidence="3">FAFU-HL-1</strain>
        <tissue evidence="3">Leaf</tissue>
    </source>
</reference>
<dbReference type="AlphaFoldDB" id="A0A835MRX8"/>
<organism evidence="3 4">
    <name type="scientific">Salix dunnii</name>
    <dbReference type="NCBI Taxonomy" id="1413687"/>
    <lineage>
        <taxon>Eukaryota</taxon>
        <taxon>Viridiplantae</taxon>
        <taxon>Streptophyta</taxon>
        <taxon>Embryophyta</taxon>
        <taxon>Tracheophyta</taxon>
        <taxon>Spermatophyta</taxon>
        <taxon>Magnoliopsida</taxon>
        <taxon>eudicotyledons</taxon>
        <taxon>Gunneridae</taxon>
        <taxon>Pentapetalae</taxon>
        <taxon>rosids</taxon>
        <taxon>fabids</taxon>
        <taxon>Malpighiales</taxon>
        <taxon>Salicaceae</taxon>
        <taxon>Saliceae</taxon>
        <taxon>Salix</taxon>
    </lineage>
</organism>
<dbReference type="PANTHER" id="PTHR33178:SF10">
    <property type="entry name" value="STRESS-RESPONSE A_B BARREL DOMAIN-CONTAINING PROTEIN"/>
    <property type="match status" value="1"/>
</dbReference>
<dbReference type="InterPro" id="IPR013097">
    <property type="entry name" value="Dabb"/>
</dbReference>
<dbReference type="PROSITE" id="PS51502">
    <property type="entry name" value="S_R_A_B_BARREL"/>
    <property type="match status" value="1"/>
</dbReference>
<proteinExistence type="predicted"/>
<dbReference type="GO" id="GO:0009865">
    <property type="term" value="P:pollen tube adhesion"/>
    <property type="evidence" value="ECO:0007669"/>
    <property type="project" value="TreeGrafter"/>
</dbReference>
<dbReference type="Pfam" id="PF07876">
    <property type="entry name" value="Dabb"/>
    <property type="match status" value="1"/>
</dbReference>
<keyword evidence="4" id="KW-1185">Reference proteome</keyword>
<dbReference type="OrthoDB" id="1601230at2759"/>
<dbReference type="InterPro" id="IPR044662">
    <property type="entry name" value="HS1/DABB1-like"/>
</dbReference>
<dbReference type="EMBL" id="JADGMS010000010">
    <property type="protein sequence ID" value="KAF9674314.1"/>
    <property type="molecule type" value="Genomic_DNA"/>
</dbReference>
<protein>
    <recommendedName>
        <fullName evidence="2">Stress-response A/B barrel domain-containing protein</fullName>
    </recommendedName>
</protein>
<evidence type="ECO:0000313" key="3">
    <source>
        <dbReference type="EMBL" id="KAF9674314.1"/>
    </source>
</evidence>
<dbReference type="SMART" id="SM00886">
    <property type="entry name" value="Dabb"/>
    <property type="match status" value="1"/>
</dbReference>
<comment type="caution">
    <text evidence="3">The sequence shown here is derived from an EMBL/GenBank/DDBJ whole genome shotgun (WGS) entry which is preliminary data.</text>
</comment>
<comment type="subunit">
    <text evidence="1">Homodimer.</text>
</comment>
<dbReference type="FunFam" id="3.30.70.100:FF:000067">
    <property type="entry name" value="Stable protein 1"/>
    <property type="match status" value="1"/>
</dbReference>
<gene>
    <name evidence="3" type="ORF">SADUNF_Sadunf10G0114500</name>
</gene>
<dbReference type="SUPFAM" id="SSF54909">
    <property type="entry name" value="Dimeric alpha+beta barrel"/>
    <property type="match status" value="1"/>
</dbReference>
<evidence type="ECO:0000313" key="4">
    <source>
        <dbReference type="Proteomes" id="UP000657918"/>
    </source>
</evidence>
<dbReference type="InterPro" id="IPR011008">
    <property type="entry name" value="Dimeric_a/b-barrel"/>
</dbReference>
<dbReference type="Proteomes" id="UP000657918">
    <property type="component" value="Unassembled WGS sequence"/>
</dbReference>